<dbReference type="AlphaFoldDB" id="A0A372JH22"/>
<organism evidence="5 6">
    <name type="scientific">Actinomadura logoneensis</name>
    <dbReference type="NCBI Taxonomy" id="2293572"/>
    <lineage>
        <taxon>Bacteria</taxon>
        <taxon>Bacillati</taxon>
        <taxon>Actinomycetota</taxon>
        <taxon>Actinomycetes</taxon>
        <taxon>Streptosporangiales</taxon>
        <taxon>Thermomonosporaceae</taxon>
        <taxon>Actinomadura</taxon>
    </lineage>
</organism>
<evidence type="ECO:0000256" key="2">
    <source>
        <dbReference type="ARBA" id="ARBA00022553"/>
    </source>
</evidence>
<dbReference type="PROSITE" id="PS50075">
    <property type="entry name" value="CARRIER"/>
    <property type="match status" value="1"/>
</dbReference>
<dbReference type="GO" id="GO:0006633">
    <property type="term" value="P:fatty acid biosynthetic process"/>
    <property type="evidence" value="ECO:0007669"/>
    <property type="project" value="TreeGrafter"/>
</dbReference>
<dbReference type="EMBL" id="QURH01000446">
    <property type="protein sequence ID" value="RFU39287.1"/>
    <property type="molecule type" value="Genomic_DNA"/>
</dbReference>
<evidence type="ECO:0000313" key="6">
    <source>
        <dbReference type="Proteomes" id="UP000261811"/>
    </source>
</evidence>
<feature type="compositionally biased region" description="Basic and acidic residues" evidence="3">
    <location>
        <begin position="226"/>
        <end position="237"/>
    </location>
</feature>
<proteinExistence type="predicted"/>
<dbReference type="SUPFAM" id="SSF47336">
    <property type="entry name" value="ACP-like"/>
    <property type="match status" value="1"/>
</dbReference>
<keyword evidence="1" id="KW-0596">Phosphopantetheine</keyword>
<feature type="region of interest" description="Disordered" evidence="3">
    <location>
        <begin position="216"/>
        <end position="251"/>
    </location>
</feature>
<dbReference type="InterPro" id="IPR009081">
    <property type="entry name" value="PP-bd_ACP"/>
</dbReference>
<protein>
    <submittedName>
        <fullName evidence="5">Acyltransferase domain-containing protein</fullName>
    </submittedName>
</protein>
<keyword evidence="2" id="KW-0597">Phosphoprotein</keyword>
<reference evidence="5 6" key="1">
    <citation type="submission" date="2018-08" db="EMBL/GenBank/DDBJ databases">
        <title>Actinomadura jelena sp. nov., a novel Actinomycete isolated from soil in Chad.</title>
        <authorList>
            <person name="Shi L."/>
        </authorList>
    </citation>
    <scope>NUCLEOTIDE SEQUENCE [LARGE SCALE GENOMIC DNA]</scope>
    <source>
        <strain evidence="5 6">NEAU-G17</strain>
    </source>
</reference>
<dbReference type="Gene3D" id="1.10.1200.10">
    <property type="entry name" value="ACP-like"/>
    <property type="match status" value="1"/>
</dbReference>
<feature type="domain" description="Carrier" evidence="4">
    <location>
        <begin position="252"/>
        <end position="327"/>
    </location>
</feature>
<feature type="non-terminal residue" evidence="5">
    <location>
        <position position="327"/>
    </location>
</feature>
<dbReference type="Proteomes" id="UP000261811">
    <property type="component" value="Unassembled WGS sequence"/>
</dbReference>
<dbReference type="InterPro" id="IPR001227">
    <property type="entry name" value="Ac_transferase_dom_sf"/>
</dbReference>
<evidence type="ECO:0000256" key="1">
    <source>
        <dbReference type="ARBA" id="ARBA00022450"/>
    </source>
</evidence>
<dbReference type="InterPro" id="IPR014043">
    <property type="entry name" value="Acyl_transferase_dom"/>
</dbReference>
<evidence type="ECO:0000256" key="3">
    <source>
        <dbReference type="SAM" id="MobiDB-lite"/>
    </source>
</evidence>
<evidence type="ECO:0000313" key="5">
    <source>
        <dbReference type="EMBL" id="RFU39287.1"/>
    </source>
</evidence>
<evidence type="ECO:0000259" key="4">
    <source>
        <dbReference type="PROSITE" id="PS50075"/>
    </source>
</evidence>
<dbReference type="InterPro" id="IPR016035">
    <property type="entry name" value="Acyl_Trfase/lysoPLipase"/>
</dbReference>
<comment type="caution">
    <text evidence="5">The sequence shown here is derived from an EMBL/GenBank/DDBJ whole genome shotgun (WGS) entry which is preliminary data.</text>
</comment>
<dbReference type="SUPFAM" id="SSF52151">
    <property type="entry name" value="FabD/lysophospholipase-like"/>
    <property type="match status" value="1"/>
</dbReference>
<dbReference type="SMART" id="SM00827">
    <property type="entry name" value="PKS_AT"/>
    <property type="match status" value="1"/>
</dbReference>
<dbReference type="Pfam" id="PF00550">
    <property type="entry name" value="PP-binding"/>
    <property type="match status" value="1"/>
</dbReference>
<sequence length="327" mass="33339">MAATGDRATGMAALAAPPGAVAELIEGTALTVAADNGPVQVVAGSLADLVTVADRAGQAGYAARPLRVSHAFHTPAVAAAAPGLARTLRRVELRPPRRTVFSTVTGGALDPAADLRDLLVRQVTAPVLFRDALEGLAEICDLLVECGPGHSLSALAEQVTDVPVVTLDAGASSGGPVARTVAALFAAGAVRDVRPLFANRLHRPFDLDRPPVFLTNPCESAPDVPLPRREPAAERAEGQAAPPPPAPSLDGADPLTVVRSLVAEALELPADMIRDGDGLLADLHLNSLRVTQLAAEAAVRCGRTVPAAPPRLASATVAALAEAVADL</sequence>
<dbReference type="InterPro" id="IPR050091">
    <property type="entry name" value="PKS_NRPS_Biosynth_Enz"/>
</dbReference>
<dbReference type="GO" id="GO:0004312">
    <property type="term" value="F:fatty acid synthase activity"/>
    <property type="evidence" value="ECO:0007669"/>
    <property type="project" value="TreeGrafter"/>
</dbReference>
<keyword evidence="6" id="KW-1185">Reference proteome</keyword>
<dbReference type="Pfam" id="PF00698">
    <property type="entry name" value="Acyl_transf_1"/>
    <property type="match status" value="1"/>
</dbReference>
<accession>A0A372JH22</accession>
<keyword evidence="5" id="KW-0012">Acyltransferase</keyword>
<gene>
    <name evidence="5" type="ORF">DZF91_23215</name>
</gene>
<dbReference type="Gene3D" id="3.40.366.10">
    <property type="entry name" value="Malonyl-Coenzyme A Acyl Carrier Protein, domain 2"/>
    <property type="match status" value="1"/>
</dbReference>
<dbReference type="InterPro" id="IPR036736">
    <property type="entry name" value="ACP-like_sf"/>
</dbReference>
<dbReference type="PANTHER" id="PTHR43775">
    <property type="entry name" value="FATTY ACID SYNTHASE"/>
    <property type="match status" value="1"/>
</dbReference>
<name>A0A372JH22_9ACTN</name>
<dbReference type="PANTHER" id="PTHR43775:SF37">
    <property type="entry name" value="SI:DKEY-61P9.11"/>
    <property type="match status" value="1"/>
</dbReference>
<keyword evidence="5" id="KW-0808">Transferase</keyword>